<dbReference type="EMBL" id="JBHLVZ010000117">
    <property type="protein sequence ID" value="MFC0389645.1"/>
    <property type="molecule type" value="Genomic_DNA"/>
</dbReference>
<proteinExistence type="predicted"/>
<reference evidence="1 2" key="1">
    <citation type="submission" date="2024-09" db="EMBL/GenBank/DDBJ databases">
        <authorList>
            <person name="Sun Q."/>
            <person name="Mori K."/>
        </authorList>
    </citation>
    <scope>NUCLEOTIDE SEQUENCE [LARGE SCALE GENOMIC DNA]</scope>
    <source>
        <strain evidence="1 2">CCM 7468</strain>
    </source>
</reference>
<dbReference type="RefSeq" id="WP_377057194.1">
    <property type="nucleotide sequence ID" value="NZ_JBHLVZ010000117.1"/>
</dbReference>
<gene>
    <name evidence="1" type="ORF">ACFFIC_29490</name>
</gene>
<evidence type="ECO:0000313" key="2">
    <source>
        <dbReference type="Proteomes" id="UP001589789"/>
    </source>
</evidence>
<comment type="caution">
    <text evidence="1">The sequence shown here is derived from an EMBL/GenBank/DDBJ whole genome shotgun (WGS) entry which is preliminary data.</text>
</comment>
<name>A0ABV6J181_9PROT</name>
<dbReference type="Proteomes" id="UP001589789">
    <property type="component" value="Unassembled WGS sequence"/>
</dbReference>
<evidence type="ECO:0000313" key="1">
    <source>
        <dbReference type="EMBL" id="MFC0389645.1"/>
    </source>
</evidence>
<organism evidence="1 2">
    <name type="scientific">Muricoccus vinaceus</name>
    <dbReference type="NCBI Taxonomy" id="424704"/>
    <lineage>
        <taxon>Bacteria</taxon>
        <taxon>Pseudomonadati</taxon>
        <taxon>Pseudomonadota</taxon>
        <taxon>Alphaproteobacteria</taxon>
        <taxon>Acetobacterales</taxon>
        <taxon>Roseomonadaceae</taxon>
        <taxon>Muricoccus</taxon>
    </lineage>
</organism>
<accession>A0ABV6J181</accession>
<keyword evidence="2" id="KW-1185">Reference proteome</keyword>
<sequence length="111" mass="12019">MPNASIAPKTSSRRLSPKQTAVLIAVLQHGSCPRWDRDYGMIRCCSIWVVGESTHHEADDAQLLDVGLLVRDGAPDAGGRHSLWEYARRYLPTAMARAQFVADAAASDAAA</sequence>
<protein>
    <submittedName>
        <fullName evidence="1">Uncharacterized protein</fullName>
    </submittedName>
</protein>